<dbReference type="AlphaFoldDB" id="A0A101A835"/>
<dbReference type="RefSeq" id="WP_064395811.1">
    <property type="nucleotide sequence ID" value="NZ_LQIR01000014.1"/>
</dbReference>
<comment type="caution">
    <text evidence="3">The sequence shown here is derived from an EMBL/GenBank/DDBJ whole genome shotgun (WGS) entry which is preliminary data.</text>
</comment>
<dbReference type="Proteomes" id="UP000053707">
    <property type="component" value="Unassembled WGS sequence"/>
</dbReference>
<dbReference type="Pfam" id="PF06724">
    <property type="entry name" value="DUF1206"/>
    <property type="match status" value="3"/>
</dbReference>
<dbReference type="GeneID" id="27920549"/>
<feature type="transmembrane region" description="Helical" evidence="1">
    <location>
        <begin position="152"/>
        <end position="172"/>
    </location>
</feature>
<keyword evidence="4" id="KW-1185">Reference proteome</keyword>
<name>A0A101A835_9MYCO</name>
<gene>
    <name evidence="3" type="ORF">AU192_21210</name>
</gene>
<dbReference type="InterPro" id="IPR009597">
    <property type="entry name" value="DUF1206"/>
</dbReference>
<evidence type="ECO:0000313" key="4">
    <source>
        <dbReference type="Proteomes" id="UP000053707"/>
    </source>
</evidence>
<feature type="transmembrane region" description="Helical" evidence="1">
    <location>
        <begin position="111"/>
        <end position="132"/>
    </location>
</feature>
<feature type="domain" description="DUF1206" evidence="2">
    <location>
        <begin position="22"/>
        <end position="87"/>
    </location>
</feature>
<keyword evidence="1" id="KW-0472">Membrane</keyword>
<evidence type="ECO:0000259" key="2">
    <source>
        <dbReference type="Pfam" id="PF06724"/>
    </source>
</evidence>
<reference evidence="3 4" key="1">
    <citation type="submission" date="2016-01" db="EMBL/GenBank/DDBJ databases">
        <authorList>
            <consortium name="TB Trials Study Group"/>
            <person name="Sutton G."/>
            <person name="Brinkac L."/>
            <person name="Sanka R."/>
            <person name="Adams M."/>
            <person name="Lau E.L."/>
            <person name="Macaden R."/>
            <person name="Grewal H.M.S."/>
        </authorList>
    </citation>
    <scope>NUCLEOTIDE SEQUENCE [LARGE SCALE GENOMIC DNA]</scope>
    <source>
        <strain evidence="3 4">IS-1744</strain>
    </source>
</reference>
<sequence length="269" mass="27824">MSFKGAVNDATGSRVVQFCARAGYPVSGTLHLLVAYTILRIALGLGGEADQSGALRTLATEGGGTFSLWIVAAGLIALAMWRFAETVLGLHPGESTEAHKRDSPLMNRLRAFGLALVYCAVAFTAIQFALGARTRGSEQTSGLSARLMQSDGGKAVLVLAGLAIAVIGAYFVHKGATRKFLKDLTVPGGRLVTVLGVCGHVAEGLVLFAAGLSVVVATYVSDPAKSTGLDGAVKALGRAHYGEAILIVAATGFAAYGLYSFALARYSRM</sequence>
<evidence type="ECO:0000256" key="1">
    <source>
        <dbReference type="SAM" id="Phobius"/>
    </source>
</evidence>
<feature type="domain" description="DUF1206" evidence="2">
    <location>
        <begin position="112"/>
        <end position="178"/>
    </location>
</feature>
<proteinExistence type="predicted"/>
<evidence type="ECO:0000313" key="3">
    <source>
        <dbReference type="EMBL" id="KUI17030.1"/>
    </source>
</evidence>
<feature type="transmembrane region" description="Helical" evidence="1">
    <location>
        <begin position="192"/>
        <end position="220"/>
    </location>
</feature>
<feature type="domain" description="DUF1206" evidence="2">
    <location>
        <begin position="199"/>
        <end position="266"/>
    </location>
</feature>
<feature type="transmembrane region" description="Helical" evidence="1">
    <location>
        <begin position="240"/>
        <end position="264"/>
    </location>
</feature>
<protein>
    <recommendedName>
        <fullName evidence="2">DUF1206 domain-containing protein</fullName>
    </recommendedName>
</protein>
<dbReference type="EMBL" id="LQIR01000014">
    <property type="protein sequence ID" value="KUI17030.1"/>
    <property type="molecule type" value="Genomic_DNA"/>
</dbReference>
<keyword evidence="1" id="KW-1133">Transmembrane helix</keyword>
<feature type="transmembrane region" description="Helical" evidence="1">
    <location>
        <begin position="66"/>
        <end position="90"/>
    </location>
</feature>
<accession>A0A101A835</accession>
<organism evidence="3 4">
    <name type="scientific">Mycobacterium lehmannii</name>
    <dbReference type="NCBI Taxonomy" id="2048550"/>
    <lineage>
        <taxon>Bacteria</taxon>
        <taxon>Bacillati</taxon>
        <taxon>Actinomycetota</taxon>
        <taxon>Actinomycetes</taxon>
        <taxon>Mycobacteriales</taxon>
        <taxon>Mycobacteriaceae</taxon>
        <taxon>Mycobacterium</taxon>
    </lineage>
</organism>
<keyword evidence="1" id="KW-0812">Transmembrane</keyword>